<dbReference type="EMBL" id="JAANOW010000005">
    <property type="protein sequence ID" value="NIH98881.1"/>
    <property type="molecule type" value="Genomic_DNA"/>
</dbReference>
<proteinExistence type="predicted"/>
<comment type="caution">
    <text evidence="1">The sequence shown here is derived from an EMBL/GenBank/DDBJ whole genome shotgun (WGS) entry which is preliminary data.</text>
</comment>
<protein>
    <submittedName>
        <fullName evidence="1">Uncharacterized protein</fullName>
    </submittedName>
</protein>
<reference evidence="1 2" key="1">
    <citation type="submission" date="2020-03" db="EMBL/GenBank/DDBJ databases">
        <title>Sequencing the genomes of 1000 actinobacteria strains.</title>
        <authorList>
            <person name="Klenk H.-P."/>
        </authorList>
    </citation>
    <scope>NUCLEOTIDE SEQUENCE [LARGE SCALE GENOMIC DNA]</scope>
    <source>
        <strain evidence="1 2">DSM 44556</strain>
    </source>
</reference>
<dbReference type="AlphaFoldDB" id="A0A7X5U5M1"/>
<sequence>MKIPAAITVGALAGLTLAATVAYLWLIGVAPQFEKQLSHH</sequence>
<evidence type="ECO:0000313" key="1">
    <source>
        <dbReference type="EMBL" id="NIH98881.1"/>
    </source>
</evidence>
<evidence type="ECO:0000313" key="2">
    <source>
        <dbReference type="Proteomes" id="UP000547444"/>
    </source>
</evidence>
<gene>
    <name evidence="1" type="ORF">FHU31_005905</name>
</gene>
<name>A0A7X5U5M1_9MYCO</name>
<dbReference type="RefSeq" id="WP_263987786.1">
    <property type="nucleotide sequence ID" value="NZ_JAANOW010000005.1"/>
</dbReference>
<accession>A0A7X5U5M1</accession>
<organism evidence="1 2">
    <name type="scientific">Mycolicibacterium fluoranthenivorans</name>
    <dbReference type="NCBI Taxonomy" id="258505"/>
    <lineage>
        <taxon>Bacteria</taxon>
        <taxon>Bacillati</taxon>
        <taxon>Actinomycetota</taxon>
        <taxon>Actinomycetes</taxon>
        <taxon>Mycobacteriales</taxon>
        <taxon>Mycobacteriaceae</taxon>
        <taxon>Mycolicibacterium</taxon>
    </lineage>
</organism>
<keyword evidence="2" id="KW-1185">Reference proteome</keyword>
<dbReference type="Proteomes" id="UP000547444">
    <property type="component" value="Unassembled WGS sequence"/>
</dbReference>